<dbReference type="PROSITE" id="PS50216">
    <property type="entry name" value="DHHC"/>
    <property type="match status" value="1"/>
</dbReference>
<evidence type="ECO:0000256" key="2">
    <source>
        <dbReference type="ARBA" id="ARBA00022679"/>
    </source>
</evidence>
<dbReference type="GO" id="GO:0019706">
    <property type="term" value="F:protein-cysteine S-palmitoyltransferase activity"/>
    <property type="evidence" value="ECO:0007669"/>
    <property type="project" value="UniProtKB-EC"/>
</dbReference>
<keyword evidence="2 7" id="KW-0808">Transferase</keyword>
<feature type="transmembrane region" description="Helical" evidence="7">
    <location>
        <begin position="186"/>
        <end position="206"/>
    </location>
</feature>
<name>A0AAN7NZH8_9COLE</name>
<comment type="similarity">
    <text evidence="7">Belongs to the DHHC palmitoyltransferase family.</text>
</comment>
<keyword evidence="5 7" id="KW-0472">Membrane</keyword>
<keyword evidence="4 7" id="KW-1133">Transmembrane helix</keyword>
<dbReference type="AlphaFoldDB" id="A0AAN7NZH8"/>
<evidence type="ECO:0000256" key="6">
    <source>
        <dbReference type="ARBA" id="ARBA00023315"/>
    </source>
</evidence>
<dbReference type="InterPro" id="IPR039859">
    <property type="entry name" value="PFA4/ZDH16/20/ERF2-like"/>
</dbReference>
<feature type="domain" description="Palmitoyltransferase DHHC" evidence="8">
    <location>
        <begin position="138"/>
        <end position="206"/>
    </location>
</feature>
<evidence type="ECO:0000256" key="3">
    <source>
        <dbReference type="ARBA" id="ARBA00022692"/>
    </source>
</evidence>
<feature type="transmembrane region" description="Helical" evidence="7">
    <location>
        <begin position="96"/>
        <end position="118"/>
    </location>
</feature>
<accession>A0AAN7NZH8</accession>
<evidence type="ECO:0000313" key="9">
    <source>
        <dbReference type="EMBL" id="KAK4871703.1"/>
    </source>
</evidence>
<sequence length="374" mass="42768">MVTVRWKLQSFPKSIYYSTRSFCYKCYLVLRSLTYNQFMDQSYAADVCMEPMIWFVDNFTHTIGPIFVVAVIFLTASVVGIAYWIGIPYWWSRNPLVCIILIIIGHWLLLNICFHYYMGVVTPAGFPPQNELITEVVSICKKCIAPKPPRTHHCSVCNRCILKMDHHCPWLNNCVGHRNHRYFFCYTVYMVIGVLFVMIFGFDIAYTGVWLSSEDSDDPELEGHPVKFNKTGALIPVTDILYLDASALVQDDINDGFVPINPLKKKAIIYMALINTGVLVALGGLASWHSRLIGKGETSIEANINKAETARLLTLGKTYVNPYNFGSRKNWRMFLGLVRGRSWFRHIFLPSAHEPIGDGLTWHTIHDEGFDLLY</sequence>
<comment type="domain">
    <text evidence="7">The DHHC domain is required for palmitoyltransferase activity.</text>
</comment>
<keyword evidence="10" id="KW-1185">Reference proteome</keyword>
<comment type="caution">
    <text evidence="9">The sequence shown here is derived from an EMBL/GenBank/DDBJ whole genome shotgun (WGS) entry which is preliminary data.</text>
</comment>
<dbReference type="Pfam" id="PF01529">
    <property type="entry name" value="DHHC"/>
    <property type="match status" value="1"/>
</dbReference>
<keyword evidence="3 7" id="KW-0812">Transmembrane</keyword>
<evidence type="ECO:0000256" key="7">
    <source>
        <dbReference type="RuleBase" id="RU079119"/>
    </source>
</evidence>
<gene>
    <name evidence="9" type="ORF">RN001_015827</name>
</gene>
<evidence type="ECO:0000256" key="1">
    <source>
        <dbReference type="ARBA" id="ARBA00004141"/>
    </source>
</evidence>
<evidence type="ECO:0000256" key="5">
    <source>
        <dbReference type="ARBA" id="ARBA00023136"/>
    </source>
</evidence>
<dbReference type="GO" id="GO:0016020">
    <property type="term" value="C:membrane"/>
    <property type="evidence" value="ECO:0007669"/>
    <property type="project" value="UniProtKB-SubCell"/>
</dbReference>
<feature type="transmembrane region" description="Helical" evidence="7">
    <location>
        <begin position="62"/>
        <end position="84"/>
    </location>
</feature>
<keyword evidence="6 7" id="KW-0012">Acyltransferase</keyword>
<organism evidence="9 10">
    <name type="scientific">Aquatica leii</name>
    <dbReference type="NCBI Taxonomy" id="1421715"/>
    <lineage>
        <taxon>Eukaryota</taxon>
        <taxon>Metazoa</taxon>
        <taxon>Ecdysozoa</taxon>
        <taxon>Arthropoda</taxon>
        <taxon>Hexapoda</taxon>
        <taxon>Insecta</taxon>
        <taxon>Pterygota</taxon>
        <taxon>Neoptera</taxon>
        <taxon>Endopterygota</taxon>
        <taxon>Coleoptera</taxon>
        <taxon>Polyphaga</taxon>
        <taxon>Elateriformia</taxon>
        <taxon>Elateroidea</taxon>
        <taxon>Lampyridae</taxon>
        <taxon>Luciolinae</taxon>
        <taxon>Aquatica</taxon>
    </lineage>
</organism>
<comment type="subcellular location">
    <subcellularLocation>
        <location evidence="1">Membrane</location>
        <topology evidence="1">Multi-pass membrane protein</topology>
    </subcellularLocation>
</comment>
<comment type="catalytic activity">
    <reaction evidence="7">
        <text>L-cysteinyl-[protein] + hexadecanoyl-CoA = S-hexadecanoyl-L-cysteinyl-[protein] + CoA</text>
        <dbReference type="Rhea" id="RHEA:36683"/>
        <dbReference type="Rhea" id="RHEA-COMP:10131"/>
        <dbReference type="Rhea" id="RHEA-COMP:11032"/>
        <dbReference type="ChEBI" id="CHEBI:29950"/>
        <dbReference type="ChEBI" id="CHEBI:57287"/>
        <dbReference type="ChEBI" id="CHEBI:57379"/>
        <dbReference type="ChEBI" id="CHEBI:74151"/>
        <dbReference type="EC" id="2.3.1.225"/>
    </reaction>
</comment>
<proteinExistence type="inferred from homology"/>
<evidence type="ECO:0000259" key="8">
    <source>
        <dbReference type="Pfam" id="PF01529"/>
    </source>
</evidence>
<reference evidence="10" key="1">
    <citation type="submission" date="2023-01" db="EMBL/GenBank/DDBJ databases">
        <title>Key to firefly adult light organ development and bioluminescence: homeobox transcription factors regulate luciferase expression and transportation to peroxisome.</title>
        <authorList>
            <person name="Fu X."/>
        </authorList>
    </citation>
    <scope>NUCLEOTIDE SEQUENCE [LARGE SCALE GENOMIC DNA]</scope>
</reference>
<evidence type="ECO:0000313" key="10">
    <source>
        <dbReference type="Proteomes" id="UP001353858"/>
    </source>
</evidence>
<dbReference type="EMBL" id="JARPUR010000008">
    <property type="protein sequence ID" value="KAK4871703.1"/>
    <property type="molecule type" value="Genomic_DNA"/>
</dbReference>
<dbReference type="InterPro" id="IPR001594">
    <property type="entry name" value="Palmitoyltrfase_DHHC"/>
</dbReference>
<evidence type="ECO:0000256" key="4">
    <source>
        <dbReference type="ARBA" id="ARBA00022989"/>
    </source>
</evidence>
<feature type="transmembrane region" description="Helical" evidence="7">
    <location>
        <begin position="267"/>
        <end position="288"/>
    </location>
</feature>
<protein>
    <recommendedName>
        <fullName evidence="7">Palmitoyltransferase</fullName>
        <ecNumber evidence="7">2.3.1.225</ecNumber>
    </recommendedName>
</protein>
<dbReference type="PANTHER" id="PTHR12246">
    <property type="entry name" value="PALMITOYLTRANSFERASE ZDHHC16"/>
    <property type="match status" value="1"/>
</dbReference>
<dbReference type="Proteomes" id="UP001353858">
    <property type="component" value="Unassembled WGS sequence"/>
</dbReference>
<dbReference type="EC" id="2.3.1.225" evidence="7"/>